<feature type="coiled-coil region" evidence="1">
    <location>
        <begin position="90"/>
        <end position="117"/>
    </location>
</feature>
<protein>
    <submittedName>
        <fullName evidence="2">Uncharacterized protein</fullName>
    </submittedName>
</protein>
<evidence type="ECO:0000313" key="2">
    <source>
        <dbReference type="EMBL" id="DAE12209.1"/>
    </source>
</evidence>
<organism evidence="2">
    <name type="scientific">Siphoviridae sp. ctMOb8</name>
    <dbReference type="NCBI Taxonomy" id="2825460"/>
    <lineage>
        <taxon>Viruses</taxon>
        <taxon>Duplodnaviria</taxon>
        <taxon>Heunggongvirae</taxon>
        <taxon>Uroviricota</taxon>
        <taxon>Caudoviricetes</taxon>
    </lineage>
</organism>
<reference evidence="2" key="1">
    <citation type="journal article" date="2021" name="Proc. Natl. Acad. Sci. U.S.A.">
        <title>A Catalog of Tens of Thousands of Viruses from Human Metagenomes Reveals Hidden Associations with Chronic Diseases.</title>
        <authorList>
            <person name="Tisza M.J."/>
            <person name="Buck C.B."/>
        </authorList>
    </citation>
    <scope>NUCLEOTIDE SEQUENCE</scope>
    <source>
        <strain evidence="2">CtMOb8</strain>
    </source>
</reference>
<accession>A0A8S5Q063</accession>
<keyword evidence="1" id="KW-0175">Coiled coil</keyword>
<proteinExistence type="predicted"/>
<dbReference type="EMBL" id="BK015544">
    <property type="protein sequence ID" value="DAE12209.1"/>
    <property type="molecule type" value="Genomic_DNA"/>
</dbReference>
<name>A0A8S5Q063_9CAUD</name>
<sequence>MKKEEINPGDVLYDKERDLLVKVARVDEDGEVKYSAYSDMQRIFKTCPPPYCIGISTAEAYVPATDVQRKYMERNLTVGEYVNLPKNNRMETLAYIISDLKAENVELEQRVHRLVDDHNDVVHQLHGAEMRKEEDPTRQTLSEMRQMRDHCDNLEVENSDLKKCLKAISSFMKNHKLCMDYGASCPFRSGHPAVCSQSCHKCSSYLSALQDVGVVCKRRLVEANVSFTRAEDS</sequence>
<evidence type="ECO:0000256" key="1">
    <source>
        <dbReference type="SAM" id="Coils"/>
    </source>
</evidence>